<protein>
    <submittedName>
        <fullName evidence="1">Uncharacterized protein</fullName>
    </submittedName>
</protein>
<evidence type="ECO:0000313" key="2">
    <source>
        <dbReference type="Proteomes" id="UP001597189"/>
    </source>
</evidence>
<organism evidence="1 2">
    <name type="scientific">Levilactobacillus lanxiensis</name>
    <dbReference type="NCBI Taxonomy" id="2799568"/>
    <lineage>
        <taxon>Bacteria</taxon>
        <taxon>Bacillati</taxon>
        <taxon>Bacillota</taxon>
        <taxon>Bacilli</taxon>
        <taxon>Lactobacillales</taxon>
        <taxon>Lactobacillaceae</taxon>
        <taxon>Levilactobacillus</taxon>
    </lineage>
</organism>
<reference evidence="2" key="1">
    <citation type="journal article" date="2019" name="Int. J. Syst. Evol. Microbiol.">
        <title>The Global Catalogue of Microorganisms (GCM) 10K type strain sequencing project: providing services to taxonomists for standard genome sequencing and annotation.</title>
        <authorList>
            <consortium name="The Broad Institute Genomics Platform"/>
            <consortium name="The Broad Institute Genome Sequencing Center for Infectious Disease"/>
            <person name="Wu L."/>
            <person name="Ma J."/>
        </authorList>
    </citation>
    <scope>NUCLEOTIDE SEQUENCE [LARGE SCALE GENOMIC DNA]</scope>
    <source>
        <strain evidence="2">CCM 8979</strain>
    </source>
</reference>
<dbReference type="EMBL" id="JBHTOD010000008">
    <property type="protein sequence ID" value="MFD1456144.1"/>
    <property type="molecule type" value="Genomic_DNA"/>
</dbReference>
<sequence length="85" mass="9306">MEQRAFNGKIMADPKVLKLSPLLIFAKVVDEVGNVHNCLIHQHGLNFLYQATSGAQVALYGHLNQRKQFVVTHFTVVASSASVAS</sequence>
<gene>
    <name evidence="1" type="ORF">ACFQ44_10750</name>
</gene>
<keyword evidence="2" id="KW-1185">Reference proteome</keyword>
<dbReference type="Proteomes" id="UP001597189">
    <property type="component" value="Unassembled WGS sequence"/>
</dbReference>
<dbReference type="RefSeq" id="WP_236000767.1">
    <property type="nucleotide sequence ID" value="NZ_BOLN01000008.1"/>
</dbReference>
<proteinExistence type="predicted"/>
<comment type="caution">
    <text evidence="1">The sequence shown here is derived from an EMBL/GenBank/DDBJ whole genome shotgun (WGS) entry which is preliminary data.</text>
</comment>
<name>A0ABW4D3I0_9LACO</name>
<evidence type="ECO:0000313" key="1">
    <source>
        <dbReference type="EMBL" id="MFD1456144.1"/>
    </source>
</evidence>
<accession>A0ABW4D3I0</accession>